<gene>
    <name evidence="2" type="ORF">DCAF_LOCUS17926</name>
</gene>
<accession>A0AAV1S1J0</accession>
<evidence type="ECO:0000259" key="1">
    <source>
        <dbReference type="Pfam" id="PF05368"/>
    </source>
</evidence>
<reference evidence="2 3" key="1">
    <citation type="submission" date="2024-01" db="EMBL/GenBank/DDBJ databases">
        <authorList>
            <person name="Waweru B."/>
        </authorList>
    </citation>
    <scope>NUCLEOTIDE SEQUENCE [LARGE SCALE GENOMIC DNA]</scope>
</reference>
<feature type="domain" description="NmrA-like" evidence="1">
    <location>
        <begin position="3"/>
        <end position="115"/>
    </location>
</feature>
<organism evidence="2 3">
    <name type="scientific">Dovyalis caffra</name>
    <dbReference type="NCBI Taxonomy" id="77055"/>
    <lineage>
        <taxon>Eukaryota</taxon>
        <taxon>Viridiplantae</taxon>
        <taxon>Streptophyta</taxon>
        <taxon>Embryophyta</taxon>
        <taxon>Tracheophyta</taxon>
        <taxon>Spermatophyta</taxon>
        <taxon>Magnoliopsida</taxon>
        <taxon>eudicotyledons</taxon>
        <taxon>Gunneridae</taxon>
        <taxon>Pentapetalae</taxon>
        <taxon>rosids</taxon>
        <taxon>fabids</taxon>
        <taxon>Malpighiales</taxon>
        <taxon>Salicaceae</taxon>
        <taxon>Flacourtieae</taxon>
        <taxon>Dovyalis</taxon>
    </lineage>
</organism>
<dbReference type="InterPro" id="IPR050608">
    <property type="entry name" value="NmrA-type/Isoflavone_red_sf"/>
</dbReference>
<dbReference type="EMBL" id="CAWUPB010001165">
    <property type="protein sequence ID" value="CAK7344745.1"/>
    <property type="molecule type" value="Genomic_DNA"/>
</dbReference>
<evidence type="ECO:0000313" key="3">
    <source>
        <dbReference type="Proteomes" id="UP001314170"/>
    </source>
</evidence>
<dbReference type="Pfam" id="PF05368">
    <property type="entry name" value="NmrA"/>
    <property type="match status" value="1"/>
</dbReference>
<protein>
    <recommendedName>
        <fullName evidence="1">NmrA-like domain-containing protein</fullName>
    </recommendedName>
</protein>
<keyword evidence="3" id="KW-1185">Reference proteome</keyword>
<dbReference type="Proteomes" id="UP001314170">
    <property type="component" value="Unassembled WGS sequence"/>
</dbReference>
<feature type="non-terminal residue" evidence="2">
    <location>
        <position position="1"/>
    </location>
</feature>
<dbReference type="PANTHER" id="PTHR43349:SF9">
    <property type="entry name" value="PHENYLCOUMARAN BENZYLIC ETHER REDUCTASE-LIKE PROTEIN"/>
    <property type="match status" value="1"/>
</dbReference>
<evidence type="ECO:0000313" key="2">
    <source>
        <dbReference type="EMBL" id="CAK7344745.1"/>
    </source>
</evidence>
<sequence length="133" mass="15207">VLNYEEDIAMYTITVAEDPETCNRVVIYRPQKNIITQLELISLWEKKTGKTFNRIYVTGEEIVKLSETLPHPQNIPVSILHSVFVKGDLMGYELSEDDLEASRLYPDLGYITIDQLLDTFLINPPDPAMASFE</sequence>
<proteinExistence type="predicted"/>
<dbReference type="GO" id="GO:0009807">
    <property type="term" value="P:lignan biosynthetic process"/>
    <property type="evidence" value="ECO:0007669"/>
    <property type="project" value="UniProtKB-ARBA"/>
</dbReference>
<dbReference type="InterPro" id="IPR036291">
    <property type="entry name" value="NAD(P)-bd_dom_sf"/>
</dbReference>
<dbReference type="InterPro" id="IPR008030">
    <property type="entry name" value="NmrA-like"/>
</dbReference>
<name>A0AAV1S1J0_9ROSI</name>
<dbReference type="GO" id="GO:0003824">
    <property type="term" value="F:catalytic activity"/>
    <property type="evidence" value="ECO:0007669"/>
    <property type="project" value="UniProtKB-ARBA"/>
</dbReference>
<dbReference type="AlphaFoldDB" id="A0AAV1S1J0"/>
<dbReference type="Gene3D" id="3.90.25.10">
    <property type="entry name" value="UDP-galactose 4-epimerase, domain 1"/>
    <property type="match status" value="1"/>
</dbReference>
<comment type="caution">
    <text evidence="2">The sequence shown here is derived from an EMBL/GenBank/DDBJ whole genome shotgun (WGS) entry which is preliminary data.</text>
</comment>
<dbReference type="PANTHER" id="PTHR43349">
    <property type="entry name" value="PINORESINOL REDUCTASE-RELATED"/>
    <property type="match status" value="1"/>
</dbReference>
<dbReference type="SUPFAM" id="SSF51735">
    <property type="entry name" value="NAD(P)-binding Rossmann-fold domains"/>
    <property type="match status" value="1"/>
</dbReference>